<comment type="caution">
    <text evidence="3">The sequence shown here is derived from an EMBL/GenBank/DDBJ whole genome shotgun (WGS) entry which is preliminary data.</text>
</comment>
<reference evidence="3" key="1">
    <citation type="submission" date="2021-02" db="EMBL/GenBank/DDBJ databases">
        <authorList>
            <person name="Nowell W R."/>
        </authorList>
    </citation>
    <scope>NUCLEOTIDE SEQUENCE</scope>
</reference>
<organism evidence="3 4">
    <name type="scientific">Rotaria magnacalcarata</name>
    <dbReference type="NCBI Taxonomy" id="392030"/>
    <lineage>
        <taxon>Eukaryota</taxon>
        <taxon>Metazoa</taxon>
        <taxon>Spiralia</taxon>
        <taxon>Gnathifera</taxon>
        <taxon>Rotifera</taxon>
        <taxon>Eurotatoria</taxon>
        <taxon>Bdelloidea</taxon>
        <taxon>Philodinida</taxon>
        <taxon>Philodinidae</taxon>
        <taxon>Rotaria</taxon>
    </lineage>
</organism>
<dbReference type="Proteomes" id="UP000663824">
    <property type="component" value="Unassembled WGS sequence"/>
</dbReference>
<accession>A0A816TPE0</accession>
<feature type="compositionally biased region" description="Basic residues" evidence="1">
    <location>
        <begin position="147"/>
        <end position="157"/>
    </location>
</feature>
<evidence type="ECO:0000313" key="4">
    <source>
        <dbReference type="Proteomes" id="UP000663824"/>
    </source>
</evidence>
<gene>
    <name evidence="2" type="ORF">KQP761_LOCUS1982</name>
    <name evidence="3" type="ORF">MBJ925_LOCUS21960</name>
</gene>
<protein>
    <submittedName>
        <fullName evidence="3">Uncharacterized protein</fullName>
    </submittedName>
</protein>
<evidence type="ECO:0000313" key="2">
    <source>
        <dbReference type="EMBL" id="CAF1244865.1"/>
    </source>
</evidence>
<dbReference type="OrthoDB" id="10010812at2759"/>
<sequence>MSSETISHQLDKFSVTSAVVGIGKTREEYLKLFSRACISPLNDRPYAIPMSGLYDTMNTSTSLILLNQRFKMSHLREQVLFEELSYQSRQEFDYESLIELEKPKPKPKPKPRKLGQNKYWHDRRCTSSCLMSDVGDNYNGESNPRMLSRKSRRKSKRSSSINSHSESLVIRQEKVDEEFQAASIVTESLGQNYSSVVDKAKQIELDLQKYPTKQSFNERITSSGSRHKLPLTEDQQVVLSDKYQIYDMKDAKVRRSNSYSQTLNNRLKADFNCKPQFRLNDYQEYNRYAKFLPVPRSFAPTSVTMKPMDNQKYLTNNTIHKTFTTSNNKTPLMAIHGHEPKHISTLPLQS</sequence>
<dbReference type="AlphaFoldDB" id="A0A816TPE0"/>
<dbReference type="EMBL" id="CAJNOW010000127">
    <property type="protein sequence ID" value="CAF1244865.1"/>
    <property type="molecule type" value="Genomic_DNA"/>
</dbReference>
<dbReference type="EMBL" id="CAJNRE010011182">
    <property type="protein sequence ID" value="CAF2099220.1"/>
    <property type="molecule type" value="Genomic_DNA"/>
</dbReference>
<evidence type="ECO:0000256" key="1">
    <source>
        <dbReference type="SAM" id="MobiDB-lite"/>
    </source>
</evidence>
<name>A0A816TPE0_9BILA</name>
<dbReference type="Proteomes" id="UP000663834">
    <property type="component" value="Unassembled WGS sequence"/>
</dbReference>
<feature type="region of interest" description="Disordered" evidence="1">
    <location>
        <begin position="132"/>
        <end position="167"/>
    </location>
</feature>
<evidence type="ECO:0000313" key="3">
    <source>
        <dbReference type="EMBL" id="CAF2099220.1"/>
    </source>
</evidence>
<proteinExistence type="predicted"/>